<feature type="compositionally biased region" description="Basic and acidic residues" evidence="2">
    <location>
        <begin position="226"/>
        <end position="250"/>
    </location>
</feature>
<reference evidence="4" key="1">
    <citation type="submission" date="2019-06" db="EMBL/GenBank/DDBJ databases">
        <authorList>
            <person name="Broberg M."/>
        </authorList>
    </citation>
    <scope>NUCLEOTIDE SEQUENCE [LARGE SCALE GENOMIC DNA]</scope>
</reference>
<reference evidence="3 4" key="2">
    <citation type="submission" date="2021-10" db="EMBL/GenBank/DDBJ databases">
        <authorList>
            <person name="Piombo E."/>
        </authorList>
    </citation>
    <scope>NUCLEOTIDE SEQUENCE [LARGE SCALE GENOMIC DNA]</scope>
</reference>
<gene>
    <name evidence="3" type="ORF">CBYS24578_00018391</name>
</gene>
<dbReference type="OrthoDB" id="5150270at2759"/>
<feature type="compositionally biased region" description="Basic residues" evidence="2">
    <location>
        <begin position="212"/>
        <end position="225"/>
    </location>
</feature>
<proteinExistence type="predicted"/>
<feature type="region of interest" description="Disordered" evidence="2">
    <location>
        <begin position="201"/>
        <end position="334"/>
    </location>
</feature>
<name>A0A9N9UDV8_9HYPO</name>
<dbReference type="EMBL" id="CABFNO020001453">
    <property type="protein sequence ID" value="CAG9988690.1"/>
    <property type="molecule type" value="Genomic_DNA"/>
</dbReference>
<feature type="region of interest" description="Disordered" evidence="2">
    <location>
        <begin position="20"/>
        <end position="57"/>
    </location>
</feature>
<keyword evidence="4" id="KW-1185">Reference proteome</keyword>
<evidence type="ECO:0000313" key="3">
    <source>
        <dbReference type="EMBL" id="CAG9988690.1"/>
    </source>
</evidence>
<sequence>MSLIITLKVRHPLVIPPPSDDPCLESITVRPAPHRPAESPPTMDTETSSGGAASAGDATSSCPVAYLGDPVSPGDAVFPGDKAKTEPQTPSKRPPHVLVPDVFLYLRAICRKWDVKNLQELFTIPQGDPYFHDYLPERLRPTSLTREYLKKLRYISEHCDRDEARLRIASTSMNQPEHLHGFVRPCVLDWVIASLKTDKGLVNSDQQPTMPGKRKTQKKQKKKEIKKKEEQKEKEQEREMEMEKEKEMEHAAAPGQIICLSDSAKESTSPSSAPAGANVEPPSEMSISQNQNVDQQPEPYITPAQQPREGIWNIPTNQQLPGQTSQGQMPPIQVPAGYLPPGYLPETYLPPGFAAFHNSRHVSPNPHPDALLTEPFVHRPIPYTQPPPSGTVQIAPMPRALMSTDHAPGAPMPGAHSQEVSMPGVSVPGPSMRRAQVPGAPMSRQVNIVQADEREIKAMEDEKARLLSLINFREERMRIISLYGERIDVDPPPSLEDKVKAAYAMLKALDALVPPPNLRSIITTKEGAWGQAVIQPQLNRLRKFVEDPEPDEKNPFDSRVSFLSEAHMKTEMVTQHCETDPLLAEMRKLVRKARMVGYQMSM</sequence>
<feature type="coiled-coil region" evidence="1">
    <location>
        <begin position="442"/>
        <end position="476"/>
    </location>
</feature>
<evidence type="ECO:0000256" key="2">
    <source>
        <dbReference type="SAM" id="MobiDB-lite"/>
    </source>
</evidence>
<protein>
    <submittedName>
        <fullName evidence="3">Uncharacterized protein</fullName>
    </submittedName>
</protein>
<feature type="compositionally biased region" description="Polar residues" evidence="2">
    <location>
        <begin position="285"/>
        <end position="295"/>
    </location>
</feature>
<evidence type="ECO:0000313" key="4">
    <source>
        <dbReference type="Proteomes" id="UP000754883"/>
    </source>
</evidence>
<evidence type="ECO:0000256" key="1">
    <source>
        <dbReference type="SAM" id="Coils"/>
    </source>
</evidence>
<feature type="compositionally biased region" description="Low complexity" evidence="2">
    <location>
        <begin position="44"/>
        <end position="57"/>
    </location>
</feature>
<accession>A0A9N9UDV8</accession>
<dbReference type="Proteomes" id="UP000754883">
    <property type="component" value="Unassembled WGS sequence"/>
</dbReference>
<comment type="caution">
    <text evidence="3">The sequence shown here is derived from an EMBL/GenBank/DDBJ whole genome shotgun (WGS) entry which is preliminary data.</text>
</comment>
<organism evidence="3 4">
    <name type="scientific">Clonostachys byssicola</name>
    <dbReference type="NCBI Taxonomy" id="160290"/>
    <lineage>
        <taxon>Eukaryota</taxon>
        <taxon>Fungi</taxon>
        <taxon>Dikarya</taxon>
        <taxon>Ascomycota</taxon>
        <taxon>Pezizomycotina</taxon>
        <taxon>Sordariomycetes</taxon>
        <taxon>Hypocreomycetidae</taxon>
        <taxon>Hypocreales</taxon>
        <taxon>Bionectriaceae</taxon>
        <taxon>Clonostachys</taxon>
    </lineage>
</organism>
<keyword evidence="1" id="KW-0175">Coiled coil</keyword>
<dbReference type="AlphaFoldDB" id="A0A9N9UDV8"/>
<feature type="compositionally biased region" description="Polar residues" evidence="2">
    <location>
        <begin position="314"/>
        <end position="328"/>
    </location>
</feature>